<dbReference type="Proteomes" id="UP000800235">
    <property type="component" value="Unassembled WGS sequence"/>
</dbReference>
<organism evidence="2 3">
    <name type="scientific">Tothia fuscella</name>
    <dbReference type="NCBI Taxonomy" id="1048955"/>
    <lineage>
        <taxon>Eukaryota</taxon>
        <taxon>Fungi</taxon>
        <taxon>Dikarya</taxon>
        <taxon>Ascomycota</taxon>
        <taxon>Pezizomycotina</taxon>
        <taxon>Dothideomycetes</taxon>
        <taxon>Pleosporomycetidae</taxon>
        <taxon>Venturiales</taxon>
        <taxon>Cylindrosympodiaceae</taxon>
        <taxon>Tothia</taxon>
    </lineage>
</organism>
<name>A0A9P4TT65_9PEZI</name>
<sequence>MATSRATTTTLRTLTKSLPKTQIRSLHMTGPATFPSPLLTTQKPSFQKVQAAISDAAASQTDSQTHNASTAPARKFNTSRSLKAVRDTSTIDFAYLPELEPDEGVGGAAVLRVPLLPESLYPRSGKSSYSKTEAEVEVETVMLPEINLMSADSTHITPPAAFSDVHDNNAVEFHGVTEGMEKIGEVVEQEAGGFKRVWDGFLDDIMGAAIKKA</sequence>
<reference evidence="2" key="1">
    <citation type="journal article" date="2020" name="Stud. Mycol.">
        <title>101 Dothideomycetes genomes: a test case for predicting lifestyles and emergence of pathogens.</title>
        <authorList>
            <person name="Haridas S."/>
            <person name="Albert R."/>
            <person name="Binder M."/>
            <person name="Bloem J."/>
            <person name="Labutti K."/>
            <person name="Salamov A."/>
            <person name="Andreopoulos B."/>
            <person name="Baker S."/>
            <person name="Barry K."/>
            <person name="Bills G."/>
            <person name="Bluhm B."/>
            <person name="Cannon C."/>
            <person name="Castanera R."/>
            <person name="Culley D."/>
            <person name="Daum C."/>
            <person name="Ezra D."/>
            <person name="Gonzalez J."/>
            <person name="Henrissat B."/>
            <person name="Kuo A."/>
            <person name="Liang C."/>
            <person name="Lipzen A."/>
            <person name="Lutzoni F."/>
            <person name="Magnuson J."/>
            <person name="Mondo S."/>
            <person name="Nolan M."/>
            <person name="Ohm R."/>
            <person name="Pangilinan J."/>
            <person name="Park H.-J."/>
            <person name="Ramirez L."/>
            <person name="Alfaro M."/>
            <person name="Sun H."/>
            <person name="Tritt A."/>
            <person name="Yoshinaga Y."/>
            <person name="Zwiers L.-H."/>
            <person name="Turgeon B."/>
            <person name="Goodwin S."/>
            <person name="Spatafora J."/>
            <person name="Crous P."/>
            <person name="Grigoriev I."/>
        </authorList>
    </citation>
    <scope>NUCLEOTIDE SEQUENCE</scope>
    <source>
        <strain evidence="2">CBS 130266</strain>
    </source>
</reference>
<protein>
    <submittedName>
        <fullName evidence="2">Uncharacterized protein</fullName>
    </submittedName>
</protein>
<keyword evidence="3" id="KW-1185">Reference proteome</keyword>
<comment type="caution">
    <text evidence="2">The sequence shown here is derived from an EMBL/GenBank/DDBJ whole genome shotgun (WGS) entry which is preliminary data.</text>
</comment>
<dbReference type="AlphaFoldDB" id="A0A9P4TT65"/>
<evidence type="ECO:0000313" key="3">
    <source>
        <dbReference type="Proteomes" id="UP000800235"/>
    </source>
</evidence>
<evidence type="ECO:0000313" key="2">
    <source>
        <dbReference type="EMBL" id="KAF2420554.1"/>
    </source>
</evidence>
<dbReference type="EMBL" id="MU007108">
    <property type="protein sequence ID" value="KAF2420554.1"/>
    <property type="molecule type" value="Genomic_DNA"/>
</dbReference>
<evidence type="ECO:0000256" key="1">
    <source>
        <dbReference type="SAM" id="MobiDB-lite"/>
    </source>
</evidence>
<feature type="region of interest" description="Disordered" evidence="1">
    <location>
        <begin position="50"/>
        <end position="75"/>
    </location>
</feature>
<gene>
    <name evidence="2" type="ORF">EJ08DRAFT_653770</name>
</gene>
<proteinExistence type="predicted"/>
<accession>A0A9P4TT65</accession>
<feature type="compositionally biased region" description="Polar residues" evidence="1">
    <location>
        <begin position="57"/>
        <end position="75"/>
    </location>
</feature>
<dbReference type="OrthoDB" id="3993201at2759"/>